<feature type="compositionally biased region" description="Polar residues" evidence="6">
    <location>
        <begin position="436"/>
        <end position="453"/>
    </location>
</feature>
<dbReference type="Gene3D" id="2.40.70.10">
    <property type="entry name" value="Acid Proteases"/>
    <property type="match status" value="2"/>
</dbReference>
<dbReference type="CDD" id="cd06097">
    <property type="entry name" value="Aspergillopepsin_like"/>
    <property type="match status" value="1"/>
</dbReference>
<dbReference type="PRINTS" id="PR00792">
    <property type="entry name" value="PEPSIN"/>
</dbReference>
<organism evidence="8 9">
    <name type="scientific">Vanrija pseudolonga</name>
    <dbReference type="NCBI Taxonomy" id="143232"/>
    <lineage>
        <taxon>Eukaryota</taxon>
        <taxon>Fungi</taxon>
        <taxon>Dikarya</taxon>
        <taxon>Basidiomycota</taxon>
        <taxon>Agaricomycotina</taxon>
        <taxon>Tremellomycetes</taxon>
        <taxon>Trichosporonales</taxon>
        <taxon>Trichosporonaceae</taxon>
        <taxon>Vanrija</taxon>
    </lineage>
</organism>
<accession>A0AAF1BM89</accession>
<keyword evidence="3" id="KW-0064">Aspartyl protease</keyword>
<dbReference type="GO" id="GO:0006508">
    <property type="term" value="P:proteolysis"/>
    <property type="evidence" value="ECO:0007669"/>
    <property type="project" value="UniProtKB-KW"/>
</dbReference>
<reference evidence="8" key="1">
    <citation type="submission" date="2023-10" db="EMBL/GenBank/DDBJ databases">
        <authorList>
            <person name="Noh H."/>
        </authorList>
    </citation>
    <scope>NUCLEOTIDE SEQUENCE</scope>
    <source>
        <strain evidence="8">DUCC4014</strain>
    </source>
</reference>
<comment type="similarity">
    <text evidence="1">Belongs to the peptidase A1 family.</text>
</comment>
<dbReference type="Proteomes" id="UP000827549">
    <property type="component" value="Chromosome 5"/>
</dbReference>
<keyword evidence="9" id="KW-1185">Reference proteome</keyword>
<evidence type="ECO:0000256" key="3">
    <source>
        <dbReference type="ARBA" id="ARBA00022750"/>
    </source>
</evidence>
<dbReference type="EMBL" id="CP086718">
    <property type="protein sequence ID" value="WOO83175.1"/>
    <property type="molecule type" value="Genomic_DNA"/>
</dbReference>
<dbReference type="InterPro" id="IPR033121">
    <property type="entry name" value="PEPTIDASE_A1"/>
</dbReference>
<feature type="domain" description="Peptidase A1" evidence="7">
    <location>
        <begin position="109"/>
        <end position="430"/>
    </location>
</feature>
<dbReference type="PANTHER" id="PTHR47966">
    <property type="entry name" value="BETA-SITE APP-CLEAVING ENZYME, ISOFORM A-RELATED"/>
    <property type="match status" value="1"/>
</dbReference>
<dbReference type="RefSeq" id="XP_062629201.1">
    <property type="nucleotide sequence ID" value="XM_062773217.1"/>
</dbReference>
<gene>
    <name evidence="8" type="primary">pepB_1</name>
    <name evidence="8" type="ORF">LOC62_05G006693</name>
</gene>
<keyword evidence="2" id="KW-0645">Protease</keyword>
<evidence type="ECO:0000256" key="6">
    <source>
        <dbReference type="SAM" id="MobiDB-lite"/>
    </source>
</evidence>
<dbReference type="InterPro" id="IPR001461">
    <property type="entry name" value="Aspartic_peptidase_A1"/>
</dbReference>
<evidence type="ECO:0000313" key="8">
    <source>
        <dbReference type="EMBL" id="WOO83175.1"/>
    </source>
</evidence>
<dbReference type="SUPFAM" id="SSF50630">
    <property type="entry name" value="Acid proteases"/>
    <property type="match status" value="1"/>
</dbReference>
<proteinExistence type="inferred from homology"/>
<protein>
    <submittedName>
        <fullName evidence="8">Penicillopepsin-3</fullName>
    </submittedName>
</protein>
<dbReference type="InterPro" id="IPR021109">
    <property type="entry name" value="Peptidase_aspartic_dom_sf"/>
</dbReference>
<feature type="region of interest" description="Disordered" evidence="6">
    <location>
        <begin position="436"/>
        <end position="459"/>
    </location>
</feature>
<name>A0AAF1BM89_9TREE</name>
<evidence type="ECO:0000256" key="4">
    <source>
        <dbReference type="ARBA" id="ARBA00022801"/>
    </source>
</evidence>
<dbReference type="PANTHER" id="PTHR47966:SF1">
    <property type="entry name" value="ASPARTYL PROTEINASE"/>
    <property type="match status" value="1"/>
</dbReference>
<dbReference type="GO" id="GO:0004190">
    <property type="term" value="F:aspartic-type endopeptidase activity"/>
    <property type="evidence" value="ECO:0007669"/>
    <property type="project" value="UniProtKB-KW"/>
</dbReference>
<sequence>MSEQAFFATQTQIKESLGLKKLPLIRNKHYKKDGRKSYLHVLRRFGFEPTQPGPYGFEELKHLEQRGLAGGAVRIGGRARLAETHSLVKKTPTGNVPVAAEDIQNDSMYLVNVPIGTPSQTLSLDFDTGSYDLWVFSTELPAATQKSHNNFDTTKSSTWQALSGYTWSITYGDKSSASGNVGTDVVNLGGLQVKNQAIELAQKLSAQFASGSGDGLLGLAWPSINTVKPKQQLTPVANLISQGALPANAQLFTSAFYSDRDAGAQSFYTFGWVDQSLVTASAKAIAWTPIDNTGGFWQFPSTSAVINGKSIPLSGNTAIADTGTTLALLSDTVVKALYAQIPGAKYDANQQGYLIPTTVAAQQLPTFSVAVGDNQFVIQPEDLVFALADSTHWYGAIQSRGSNPFDILGDAFLKSVYAIWDQGNVRFGLVPKIQPTQNLTPAPGDTGSSNVAGSTVVRD</sequence>
<dbReference type="AlphaFoldDB" id="A0AAF1BM89"/>
<evidence type="ECO:0000313" key="9">
    <source>
        <dbReference type="Proteomes" id="UP000827549"/>
    </source>
</evidence>
<dbReference type="InterPro" id="IPR034163">
    <property type="entry name" value="Aspergillopepsin-like_cat_dom"/>
</dbReference>
<dbReference type="PROSITE" id="PS51767">
    <property type="entry name" value="PEPTIDASE_A1"/>
    <property type="match status" value="1"/>
</dbReference>
<evidence type="ECO:0000259" key="7">
    <source>
        <dbReference type="PROSITE" id="PS51767"/>
    </source>
</evidence>
<feature type="active site" evidence="5">
    <location>
        <position position="127"/>
    </location>
</feature>
<evidence type="ECO:0000256" key="5">
    <source>
        <dbReference type="PIRSR" id="PIRSR601461-1"/>
    </source>
</evidence>
<feature type="active site" evidence="5">
    <location>
        <position position="321"/>
    </location>
</feature>
<dbReference type="Pfam" id="PF00026">
    <property type="entry name" value="Asp"/>
    <property type="match status" value="1"/>
</dbReference>
<keyword evidence="4" id="KW-0378">Hydrolase</keyword>
<evidence type="ECO:0000256" key="1">
    <source>
        <dbReference type="ARBA" id="ARBA00007447"/>
    </source>
</evidence>
<evidence type="ECO:0000256" key="2">
    <source>
        <dbReference type="ARBA" id="ARBA00022670"/>
    </source>
</evidence>
<dbReference type="GeneID" id="87809869"/>